<dbReference type="EMBL" id="UYSG01010922">
    <property type="protein sequence ID" value="VDL59615.1"/>
    <property type="molecule type" value="Genomic_DNA"/>
</dbReference>
<dbReference type="AlphaFoldDB" id="A0A0R3SQF5"/>
<evidence type="ECO:0000313" key="4">
    <source>
        <dbReference type="Proteomes" id="UP000274504"/>
    </source>
</evidence>
<dbReference type="WBParaSite" id="HDID_0000729901-mRNA-1">
    <property type="protein sequence ID" value="HDID_0000729901-mRNA-1"/>
    <property type="gene ID" value="HDID_0000729901"/>
</dbReference>
<organism evidence="5">
    <name type="scientific">Hymenolepis diminuta</name>
    <name type="common">Rat tapeworm</name>
    <dbReference type="NCBI Taxonomy" id="6216"/>
    <lineage>
        <taxon>Eukaryota</taxon>
        <taxon>Metazoa</taxon>
        <taxon>Spiralia</taxon>
        <taxon>Lophotrochozoa</taxon>
        <taxon>Platyhelminthes</taxon>
        <taxon>Cestoda</taxon>
        <taxon>Eucestoda</taxon>
        <taxon>Cyclophyllidea</taxon>
        <taxon>Hymenolepididae</taxon>
        <taxon>Hymenolepis</taxon>
    </lineage>
</organism>
<sequence>MPSCRSGFASLEVFFVAIAIAVLAANSSIWQSCNDDLLRKIGILGVTAFGISRIIGERRVGPLDRWMIGHFQSSSRFESAKRLLDFEFPDQEEQKSESNLSMARRSKTKNENETSELVFSERTKSETSAKSVDDTYMIVKIFIFTYGHVEERTVVTNDRN</sequence>
<evidence type="ECO:0000256" key="2">
    <source>
        <dbReference type="SAM" id="Phobius"/>
    </source>
</evidence>
<dbReference type="Proteomes" id="UP000274504">
    <property type="component" value="Unassembled WGS sequence"/>
</dbReference>
<reference evidence="3 4" key="2">
    <citation type="submission" date="2018-11" db="EMBL/GenBank/DDBJ databases">
        <authorList>
            <consortium name="Pathogen Informatics"/>
        </authorList>
    </citation>
    <scope>NUCLEOTIDE SEQUENCE [LARGE SCALE GENOMIC DNA]</scope>
</reference>
<reference evidence="5" key="1">
    <citation type="submission" date="2017-02" db="UniProtKB">
        <authorList>
            <consortium name="WormBaseParasite"/>
        </authorList>
    </citation>
    <scope>IDENTIFICATION</scope>
</reference>
<keyword evidence="2" id="KW-0812">Transmembrane</keyword>
<protein>
    <submittedName>
        <fullName evidence="5">Transmembrane protein</fullName>
    </submittedName>
</protein>
<gene>
    <name evidence="3" type="ORF">HDID_LOCUS7297</name>
</gene>
<dbReference type="PROSITE" id="PS51257">
    <property type="entry name" value="PROKAR_LIPOPROTEIN"/>
    <property type="match status" value="1"/>
</dbReference>
<keyword evidence="2" id="KW-1133">Transmembrane helix</keyword>
<evidence type="ECO:0000256" key="1">
    <source>
        <dbReference type="SAM" id="MobiDB-lite"/>
    </source>
</evidence>
<name>A0A0R3SQF5_HYMDI</name>
<keyword evidence="2" id="KW-0472">Membrane</keyword>
<evidence type="ECO:0000313" key="5">
    <source>
        <dbReference type="WBParaSite" id="HDID_0000729901-mRNA-1"/>
    </source>
</evidence>
<proteinExistence type="predicted"/>
<accession>A0A0R3SQF5</accession>
<evidence type="ECO:0000313" key="3">
    <source>
        <dbReference type="EMBL" id="VDL59615.1"/>
    </source>
</evidence>
<feature type="region of interest" description="Disordered" evidence="1">
    <location>
        <begin position="89"/>
        <end position="121"/>
    </location>
</feature>
<feature type="transmembrane region" description="Helical" evidence="2">
    <location>
        <begin position="7"/>
        <end position="25"/>
    </location>
</feature>